<dbReference type="EMBL" id="AAVT01000001">
    <property type="protein sequence ID" value="EAW32633.1"/>
    <property type="molecule type" value="Genomic_DNA"/>
</dbReference>
<evidence type="ECO:0000313" key="2">
    <source>
        <dbReference type="EMBL" id="EAW32633.1"/>
    </source>
</evidence>
<feature type="transmembrane region" description="Helical" evidence="1">
    <location>
        <begin position="6"/>
        <end position="27"/>
    </location>
</feature>
<evidence type="ECO:0000256" key="1">
    <source>
        <dbReference type="SAM" id="Phobius"/>
    </source>
</evidence>
<protein>
    <submittedName>
        <fullName evidence="2">Uncharacterized protein</fullName>
    </submittedName>
</protein>
<gene>
    <name evidence="2" type="ORF">GP2143_15296</name>
</gene>
<dbReference type="Proteomes" id="UP000004931">
    <property type="component" value="Unassembled WGS sequence"/>
</dbReference>
<name>A0Y929_9GAMM</name>
<accession>A0Y929</accession>
<sequence>MLSVGYFVITVAHTGGIYLNTVSRYFVGSNKPARLTFAHAASRQQTADSRQQILLSKINNICCHTES</sequence>
<dbReference type="AlphaFoldDB" id="A0Y929"/>
<keyword evidence="1" id="KW-0472">Membrane</keyword>
<proteinExistence type="predicted"/>
<organism evidence="2 3">
    <name type="scientific">marine gamma proteobacterium HTCC2143</name>
    <dbReference type="NCBI Taxonomy" id="247633"/>
    <lineage>
        <taxon>Bacteria</taxon>
        <taxon>Pseudomonadati</taxon>
        <taxon>Pseudomonadota</taxon>
        <taxon>Gammaproteobacteria</taxon>
        <taxon>Cellvibrionales</taxon>
        <taxon>Spongiibacteraceae</taxon>
        <taxon>BD1-7 clade</taxon>
    </lineage>
</organism>
<keyword evidence="1" id="KW-0812">Transmembrane</keyword>
<comment type="caution">
    <text evidence="2">The sequence shown here is derived from an EMBL/GenBank/DDBJ whole genome shotgun (WGS) entry which is preliminary data.</text>
</comment>
<reference evidence="2 3" key="1">
    <citation type="journal article" date="2010" name="J. Bacteriol.">
        <title>Genome sequence of the oligotrophic marine Gammaproteobacterium HTCC2143, isolated from the Oregon Coast.</title>
        <authorList>
            <person name="Oh H.M."/>
            <person name="Kang I."/>
            <person name="Ferriera S."/>
            <person name="Giovannoni S.J."/>
            <person name="Cho J.C."/>
        </authorList>
    </citation>
    <scope>NUCLEOTIDE SEQUENCE [LARGE SCALE GENOMIC DNA]</scope>
    <source>
        <strain evidence="2 3">HTCC2143</strain>
    </source>
</reference>
<evidence type="ECO:0000313" key="3">
    <source>
        <dbReference type="Proteomes" id="UP000004931"/>
    </source>
</evidence>
<keyword evidence="1" id="KW-1133">Transmembrane helix</keyword>
<keyword evidence="3" id="KW-1185">Reference proteome</keyword>